<dbReference type="InterPro" id="IPR000535">
    <property type="entry name" value="MSP_dom"/>
</dbReference>
<evidence type="ECO:0000256" key="1">
    <source>
        <dbReference type="SAM" id="SignalP"/>
    </source>
</evidence>
<dbReference type="Gene3D" id="2.60.40.10">
    <property type="entry name" value="Immunoglobulins"/>
    <property type="match status" value="1"/>
</dbReference>
<evidence type="ECO:0000259" key="2">
    <source>
        <dbReference type="PROSITE" id="PS50202"/>
    </source>
</evidence>
<feature type="chain" id="PRO_5009311581" evidence="1">
    <location>
        <begin position="26"/>
        <end position="140"/>
    </location>
</feature>
<sequence>MIKSSSNMSALLFLLLLFLVAQVELREYGDCPVMEFDPNVIVFDAPIITKQVRNFTMKNIGDYRVGFNARPQRLSEGRRDGLKIFPTTGVLNPDQVVVFSVTCDSDSPVHDRINFEWRCPSRGGGHGVAHHVIPVQYRHA</sequence>
<evidence type="ECO:0000313" key="4">
    <source>
        <dbReference type="WBParaSite" id="L893_g1134.t1"/>
    </source>
</evidence>
<proteinExistence type="predicted"/>
<dbReference type="WBParaSite" id="L893_g1134.t1">
    <property type="protein sequence ID" value="L893_g1134.t1"/>
    <property type="gene ID" value="L893_g1134"/>
</dbReference>
<organism evidence="3 4">
    <name type="scientific">Steinernema glaseri</name>
    <dbReference type="NCBI Taxonomy" id="37863"/>
    <lineage>
        <taxon>Eukaryota</taxon>
        <taxon>Metazoa</taxon>
        <taxon>Ecdysozoa</taxon>
        <taxon>Nematoda</taxon>
        <taxon>Chromadorea</taxon>
        <taxon>Rhabditida</taxon>
        <taxon>Tylenchina</taxon>
        <taxon>Panagrolaimomorpha</taxon>
        <taxon>Strongyloidoidea</taxon>
        <taxon>Steinernematidae</taxon>
        <taxon>Steinernema</taxon>
    </lineage>
</organism>
<feature type="signal peptide" evidence="1">
    <location>
        <begin position="1"/>
        <end position="25"/>
    </location>
</feature>
<keyword evidence="3" id="KW-1185">Reference proteome</keyword>
<dbReference type="PROSITE" id="PS50202">
    <property type="entry name" value="MSP"/>
    <property type="match status" value="1"/>
</dbReference>
<dbReference type="InterPro" id="IPR013783">
    <property type="entry name" value="Ig-like_fold"/>
</dbReference>
<reference evidence="4" key="1">
    <citation type="submission" date="2016-11" db="UniProtKB">
        <authorList>
            <consortium name="WormBaseParasite"/>
        </authorList>
    </citation>
    <scope>IDENTIFICATION</scope>
</reference>
<dbReference type="AlphaFoldDB" id="A0A1I7Y109"/>
<protein>
    <submittedName>
        <fullName evidence="4">MSP domain-containing protein</fullName>
    </submittedName>
</protein>
<accession>A0A1I7Y109</accession>
<dbReference type="Proteomes" id="UP000095287">
    <property type="component" value="Unplaced"/>
</dbReference>
<feature type="domain" description="MSP" evidence="2">
    <location>
        <begin position="33"/>
        <end position="140"/>
    </location>
</feature>
<dbReference type="SUPFAM" id="SSF49354">
    <property type="entry name" value="PapD-like"/>
    <property type="match status" value="1"/>
</dbReference>
<keyword evidence="1" id="KW-0732">Signal</keyword>
<name>A0A1I7Y109_9BILA</name>
<dbReference type="InterPro" id="IPR008962">
    <property type="entry name" value="PapD-like_sf"/>
</dbReference>
<evidence type="ECO:0000313" key="3">
    <source>
        <dbReference type="Proteomes" id="UP000095287"/>
    </source>
</evidence>